<proteinExistence type="predicted"/>
<evidence type="ECO:0000313" key="3">
    <source>
        <dbReference type="Proteomes" id="UP000002574"/>
    </source>
</evidence>
<dbReference type="Proteomes" id="UP000002574">
    <property type="component" value="Chromosome"/>
</dbReference>
<keyword evidence="1" id="KW-0812">Transmembrane</keyword>
<evidence type="ECO:0000256" key="1">
    <source>
        <dbReference type="SAM" id="Phobius"/>
    </source>
</evidence>
<keyword evidence="1" id="KW-1133">Transmembrane helix</keyword>
<accession>D3DI96</accession>
<dbReference type="KEGG" id="hth:HTH_1090"/>
<gene>
    <name evidence="2" type="ordered locus">HTH_1090</name>
</gene>
<reference evidence="2 3" key="1">
    <citation type="journal article" date="2010" name="J. Bacteriol.">
        <title>Complete genome sequence of the thermophilic, obligately chemolithoautotrophic hydrogen-oxidizing bacterium Hydrogenobacter thermophilus TK-6.</title>
        <authorList>
            <person name="Arai H."/>
            <person name="Kanbe H."/>
            <person name="Ishii M."/>
            <person name="Igarashi Y."/>
        </authorList>
    </citation>
    <scope>NUCLEOTIDE SEQUENCE [LARGE SCALE GENOMIC DNA]</scope>
    <source>
        <strain evidence="3">DSM 6534 / IAM 12695 / TK-6 [Tokyo]</strain>
    </source>
</reference>
<name>D3DI96_HYDTT</name>
<feature type="transmembrane region" description="Helical" evidence="1">
    <location>
        <begin position="6"/>
        <end position="33"/>
    </location>
</feature>
<organism evidence="2 3">
    <name type="scientific">Hydrogenobacter thermophilus (strain DSM 6534 / IAM 12695 / TK-6)</name>
    <dbReference type="NCBI Taxonomy" id="608538"/>
    <lineage>
        <taxon>Bacteria</taxon>
        <taxon>Pseudomonadati</taxon>
        <taxon>Aquificota</taxon>
        <taxon>Aquificia</taxon>
        <taxon>Aquificales</taxon>
        <taxon>Aquificaceae</taxon>
        <taxon>Hydrogenobacter</taxon>
    </lineage>
</organism>
<dbReference type="RefSeq" id="WP_012963728.1">
    <property type="nucleotide sequence ID" value="NC_013799.1"/>
</dbReference>
<protein>
    <submittedName>
        <fullName evidence="2">Uncharacterized protein</fullName>
    </submittedName>
</protein>
<dbReference type="EMBL" id="AP011112">
    <property type="protein sequence ID" value="BAI69548.1"/>
    <property type="molecule type" value="Genomic_DNA"/>
</dbReference>
<sequence length="63" mass="7452">MDSILAWLFFLGKLLLLMLLLGIPLILIIVFLANAVYKRISPKYEEFREKRMKELKDKDQSKP</sequence>
<evidence type="ECO:0000313" key="2">
    <source>
        <dbReference type="EMBL" id="BAI69548.1"/>
    </source>
</evidence>
<keyword evidence="1" id="KW-0472">Membrane</keyword>
<keyword evidence="3" id="KW-1185">Reference proteome</keyword>
<dbReference type="AlphaFoldDB" id="D3DI96"/>